<dbReference type="PANTHER" id="PTHR14327">
    <property type="entry name" value="CATION CHANNEL SPERM-ASSOCIATED PROTEIN SUBUNIT GAMMA"/>
    <property type="match status" value="1"/>
</dbReference>
<evidence type="ECO:0000259" key="3">
    <source>
        <dbReference type="Pfam" id="PF22846"/>
    </source>
</evidence>
<dbReference type="GO" id="GO:0036128">
    <property type="term" value="C:CatSper complex"/>
    <property type="evidence" value="ECO:0007669"/>
    <property type="project" value="InterPro"/>
</dbReference>
<evidence type="ECO:0000313" key="5">
    <source>
        <dbReference type="Proteomes" id="UP001165289"/>
    </source>
</evidence>
<comment type="caution">
    <text evidence="4">The sequence shown here is derived from an EMBL/GenBank/DDBJ whole genome shotgun (WGS) entry which is preliminary data.</text>
</comment>
<evidence type="ECO:0000313" key="4">
    <source>
        <dbReference type="EMBL" id="KAI6657755.1"/>
    </source>
</evidence>
<dbReference type="AlphaFoldDB" id="A0AAV7KA51"/>
<gene>
    <name evidence="4" type="ORF">LOD99_499</name>
</gene>
<accession>A0AAV7KA51</accession>
<dbReference type="EMBL" id="JAKMXF010000111">
    <property type="protein sequence ID" value="KAI6657755.1"/>
    <property type="molecule type" value="Genomic_DNA"/>
</dbReference>
<feature type="transmembrane region" description="Helical" evidence="1">
    <location>
        <begin position="921"/>
        <end position="954"/>
    </location>
</feature>
<dbReference type="Proteomes" id="UP001165289">
    <property type="component" value="Unassembled WGS sequence"/>
</dbReference>
<keyword evidence="1" id="KW-1133">Transmembrane helix</keyword>
<evidence type="ECO:0000256" key="2">
    <source>
        <dbReference type="SAM" id="SignalP"/>
    </source>
</evidence>
<name>A0AAV7KA51_9METZ</name>
<proteinExistence type="predicted"/>
<evidence type="ECO:0000256" key="1">
    <source>
        <dbReference type="SAM" id="Phobius"/>
    </source>
</evidence>
<dbReference type="Pfam" id="PF22846">
    <property type="entry name" value="CATSPERG_C"/>
    <property type="match status" value="1"/>
</dbReference>
<reference evidence="4 5" key="1">
    <citation type="journal article" date="2023" name="BMC Biol.">
        <title>The compact genome of the sponge Oopsacas minuta (Hexactinellida) is lacking key metazoan core genes.</title>
        <authorList>
            <person name="Santini S."/>
            <person name="Schenkelaars Q."/>
            <person name="Jourda C."/>
            <person name="Duchesne M."/>
            <person name="Belahbib H."/>
            <person name="Rocher C."/>
            <person name="Selva M."/>
            <person name="Riesgo A."/>
            <person name="Vervoort M."/>
            <person name="Leys S.P."/>
            <person name="Kodjabachian L."/>
            <person name="Le Bivic A."/>
            <person name="Borchiellini C."/>
            <person name="Claverie J.M."/>
            <person name="Renard E."/>
        </authorList>
    </citation>
    <scope>NUCLEOTIDE SEQUENCE [LARGE SCALE GENOMIC DNA]</scope>
    <source>
        <strain evidence="4">SPO-2</strain>
    </source>
</reference>
<keyword evidence="1" id="KW-0472">Membrane</keyword>
<sequence length="1002" mass="114071">MYLFIHILFLCHFVLSIIATESLQWNVDFKRNTGILNETLVPTNDSALFIIKIQDNNDFSSSIQFQSVLQLVQPLLTLKYYLPHQSQSSVNKILPSLCLLSDVSIYCDASPDVDSILQLCTTHRLRSSLNSSLHHTHLCTEGAELDWVWVAEFQLPHNTLQFVSIFANIESNSFGIDIPTLRLHFLVIHLSTLANRTAVNLQLVPFSLPTNTHGNLLRSFLLAGNVVSLWNGDILFQQQDHLYSLDWKSTTQLSVTDCVTQEYPVTSIQVLPNGIYASTEYGMLWIERSNHLNYTLYKHINDESCALDLAYEEREPHTIDLYSLDNEKGDIKLMGEDGTFKSIFTFNLWDEMGQYLQPDMLDNSTILSFLRCWVRQEILVLVSNIQSTKLITFDLVRKKALKQYKFPQYLPSQTGNDESTLIHLSSNNPDTNRSLIIRDMKVLSNTEVLLWGSSLLYSPDCGNSFYFFSEITDSISQVDILPTGRFIVVTQQHQMWHSSAYTLQLQQLFIQIQENTTNLYQLITDDILELTTLSNSSKPQVSRYQLLSVPKPSYSSSNCSSELNSTTHVLLNSSLLSPDDWITTLTSSSNSSCPFSSLSLLSPHCVTLTRELHQFVSSIPDLSELITDFFTPYPVLNCTRTGEGLPQHFYLDKSSQFNISLIIHLLPYFSCLTSNDTERQDIPQVFVWFSRELLEANSQLLYHPLTHTLTYSISLTVNQSLNAKLLTGDILASSEIKLKISPSSSDCTELNSKMSSTVFIGCPSSLSIMFDKEGSENNDIWIKPTVCDEQPNLSCLFFDFGFTPHFYIYDELQDSRIPFKGYYNLKPVAAGLTPDRMINFSNVTSPLGLWAVTEYTESPLQLHTQLAAELQWLCIHDSFCADIHPNPKYGITAYYLTLEFSNSIDRANTSFCNFTTQFTVLIYGITLGPMGTIVSFVVSLVIYLLILICGYPIFLFRDRIKEYYTIHIYNSLYGKVEHILTEFTRIRLNSYLRKRSNKVKAS</sequence>
<protein>
    <submittedName>
        <fullName evidence="4">Polypeptide N-acetylgalactosaminyltransferase 2</fullName>
    </submittedName>
</protein>
<dbReference type="InterPro" id="IPR053873">
    <property type="entry name" value="CATSPERG_C"/>
</dbReference>
<dbReference type="GO" id="GO:0097228">
    <property type="term" value="C:sperm principal piece"/>
    <property type="evidence" value="ECO:0007669"/>
    <property type="project" value="InterPro"/>
</dbReference>
<feature type="chain" id="PRO_5043630733" evidence="2">
    <location>
        <begin position="20"/>
        <end position="1002"/>
    </location>
</feature>
<keyword evidence="1" id="KW-0812">Transmembrane</keyword>
<keyword evidence="5" id="KW-1185">Reference proteome</keyword>
<organism evidence="4 5">
    <name type="scientific">Oopsacas minuta</name>
    <dbReference type="NCBI Taxonomy" id="111878"/>
    <lineage>
        <taxon>Eukaryota</taxon>
        <taxon>Metazoa</taxon>
        <taxon>Porifera</taxon>
        <taxon>Hexactinellida</taxon>
        <taxon>Hexasterophora</taxon>
        <taxon>Lyssacinosida</taxon>
        <taxon>Leucopsacidae</taxon>
        <taxon>Oopsacas</taxon>
    </lineage>
</organism>
<feature type="domain" description="CATSPERG C-terminal" evidence="3">
    <location>
        <begin position="789"/>
        <end position="948"/>
    </location>
</feature>
<dbReference type="PANTHER" id="PTHR14327:SF1">
    <property type="entry name" value="CATION CHANNEL SPERM-ASSOCIATED AUXILIARY SUBUNIT GAMMA"/>
    <property type="match status" value="1"/>
</dbReference>
<dbReference type="InterPro" id="IPR028246">
    <property type="entry name" value="CATSPERG"/>
</dbReference>
<keyword evidence="2" id="KW-0732">Signal</keyword>
<feature type="signal peptide" evidence="2">
    <location>
        <begin position="1"/>
        <end position="19"/>
    </location>
</feature>